<dbReference type="AlphaFoldDB" id="E1YAV3"/>
<keyword evidence="4" id="KW-0808">Transferase</keyword>
<evidence type="ECO:0000313" key="10">
    <source>
        <dbReference type="EMBL" id="CBX27697.1"/>
    </source>
</evidence>
<name>E1YAV3_9BACT</name>
<dbReference type="GO" id="GO:0009103">
    <property type="term" value="P:lipopolysaccharide biosynthetic process"/>
    <property type="evidence" value="ECO:0007669"/>
    <property type="project" value="UniProtKB-ARBA"/>
</dbReference>
<accession>E1YAV3</accession>
<evidence type="ECO:0000256" key="7">
    <source>
        <dbReference type="ARBA" id="ARBA00023136"/>
    </source>
</evidence>
<feature type="transmembrane region" description="Helical" evidence="8">
    <location>
        <begin position="148"/>
        <end position="181"/>
    </location>
</feature>
<sequence length="508" mass="57511">MAASFVLICELGVMPLWGSEGRWALICRHMYRSAEIFRPLIGDSLHWDKPLLSYWLVLPFAYINGGVTEAILRIPSAISAIFLLYYTYDIASMWFGKRTAVLSAAVLMTSYGYIFWARNAQVEMLNTFFILFSIRYFLKHKSDTKHAWIYIFGIIMAIGANMKGLPAYGVPVFSIIILLIVKKEWPPALTLRSCIATAILSLAVYLAFPLAASYFTKSWDPLQLVWHENVVRFFEPFDHKGPVWTYFIRIFDLAAPWSLLLPAALIHLLVKYKKQPASVKELLALFGGIFIFFTLSGSRRSYYLLPIIPFASILAAHLLISFSESSLSRFTDRFVKGFGFLIGFILIAPLIALVIYPRVFPIAAVKLWPVIMAVALLSPCIIYFTNKRQVGKMAGTMVVITFIYTFGIIPLSEQLPNLRSQVAEVKSSERVCAFLPKQIDPVLYYMDQPCPVLSDEAAAYDWAVKNKGIVIASDKLSDKRWLTIVKSRKWDAVAAITPEQETDIQINK</sequence>
<comment type="subcellular location">
    <subcellularLocation>
        <location evidence="1">Cell membrane</location>
        <topology evidence="1">Multi-pass membrane protein</topology>
    </subcellularLocation>
</comment>
<feature type="transmembrane region" description="Helical" evidence="8">
    <location>
        <begin position="70"/>
        <end position="88"/>
    </location>
</feature>
<evidence type="ECO:0000256" key="4">
    <source>
        <dbReference type="ARBA" id="ARBA00022679"/>
    </source>
</evidence>
<gene>
    <name evidence="10" type="ORF">N47_H25190</name>
</gene>
<feature type="transmembrane region" description="Helical" evidence="8">
    <location>
        <begin position="282"/>
        <end position="297"/>
    </location>
</feature>
<organism evidence="10">
    <name type="scientific">uncultured Desulfobacterium sp</name>
    <dbReference type="NCBI Taxonomy" id="201089"/>
    <lineage>
        <taxon>Bacteria</taxon>
        <taxon>Pseudomonadati</taxon>
        <taxon>Thermodesulfobacteriota</taxon>
        <taxon>Desulfobacteria</taxon>
        <taxon>Desulfobacterales</taxon>
        <taxon>Desulfobacteriaceae</taxon>
        <taxon>Desulfobacterium</taxon>
        <taxon>environmental samples</taxon>
    </lineage>
</organism>
<keyword evidence="6 8" id="KW-1133">Transmembrane helix</keyword>
<keyword evidence="5 8" id="KW-0812">Transmembrane</keyword>
<dbReference type="EMBL" id="FR695866">
    <property type="protein sequence ID" value="CBX27697.1"/>
    <property type="molecule type" value="Genomic_DNA"/>
</dbReference>
<feature type="transmembrane region" description="Helical" evidence="8">
    <location>
        <begin position="303"/>
        <end position="322"/>
    </location>
</feature>
<feature type="transmembrane region" description="Helical" evidence="8">
    <location>
        <begin position="246"/>
        <end position="270"/>
    </location>
</feature>
<proteinExistence type="predicted"/>
<keyword evidence="2" id="KW-1003">Cell membrane</keyword>
<dbReference type="Pfam" id="PF13231">
    <property type="entry name" value="PMT_2"/>
    <property type="match status" value="1"/>
</dbReference>
<dbReference type="GO" id="GO:0010041">
    <property type="term" value="P:response to iron(III) ion"/>
    <property type="evidence" value="ECO:0007669"/>
    <property type="project" value="TreeGrafter"/>
</dbReference>
<evidence type="ECO:0000256" key="5">
    <source>
        <dbReference type="ARBA" id="ARBA00022692"/>
    </source>
</evidence>
<dbReference type="PANTHER" id="PTHR33908">
    <property type="entry name" value="MANNOSYLTRANSFERASE YKCB-RELATED"/>
    <property type="match status" value="1"/>
</dbReference>
<keyword evidence="7 8" id="KW-0472">Membrane</keyword>
<feature type="domain" description="Glycosyltransferase RgtA/B/C/D-like" evidence="9">
    <location>
        <begin position="48"/>
        <end position="204"/>
    </location>
</feature>
<dbReference type="CAZy" id="GT83">
    <property type="family name" value="Glycosyltransferase Family 83"/>
</dbReference>
<evidence type="ECO:0000256" key="6">
    <source>
        <dbReference type="ARBA" id="ARBA00022989"/>
    </source>
</evidence>
<protein>
    <recommendedName>
        <fullName evidence="9">Glycosyltransferase RgtA/B/C/D-like domain-containing protein</fullName>
    </recommendedName>
</protein>
<evidence type="ECO:0000256" key="1">
    <source>
        <dbReference type="ARBA" id="ARBA00004651"/>
    </source>
</evidence>
<evidence type="ECO:0000259" key="9">
    <source>
        <dbReference type="Pfam" id="PF13231"/>
    </source>
</evidence>
<reference evidence="10" key="1">
    <citation type="journal article" date="2011" name="Environ. Microbiol.">
        <title>Genomic insights into the metabolic potential of the polycyclic aromatic hydrocarbon degrading sulfate-reducing Deltaproteobacterium N47.</title>
        <authorList>
            <person name="Bergmann F."/>
            <person name="Selesi D."/>
            <person name="Weinmaier T."/>
            <person name="Tischler P."/>
            <person name="Rattei T."/>
            <person name="Meckenstock R.U."/>
        </authorList>
    </citation>
    <scope>NUCLEOTIDE SEQUENCE</scope>
</reference>
<keyword evidence="3" id="KW-0328">Glycosyltransferase</keyword>
<evidence type="ECO:0000256" key="8">
    <source>
        <dbReference type="SAM" id="Phobius"/>
    </source>
</evidence>
<feature type="transmembrane region" description="Helical" evidence="8">
    <location>
        <begin position="193"/>
        <end position="215"/>
    </location>
</feature>
<evidence type="ECO:0000256" key="3">
    <source>
        <dbReference type="ARBA" id="ARBA00022676"/>
    </source>
</evidence>
<feature type="transmembrane region" description="Helical" evidence="8">
    <location>
        <begin position="367"/>
        <end position="386"/>
    </location>
</feature>
<feature type="transmembrane region" description="Helical" evidence="8">
    <location>
        <begin position="100"/>
        <end position="117"/>
    </location>
</feature>
<evidence type="ECO:0000256" key="2">
    <source>
        <dbReference type="ARBA" id="ARBA00022475"/>
    </source>
</evidence>
<dbReference type="InterPro" id="IPR038731">
    <property type="entry name" value="RgtA/B/C-like"/>
</dbReference>
<feature type="transmembrane region" description="Helical" evidence="8">
    <location>
        <begin position="334"/>
        <end position="355"/>
    </location>
</feature>
<dbReference type="InterPro" id="IPR050297">
    <property type="entry name" value="LipidA_mod_glycosyltrf_83"/>
</dbReference>
<feature type="transmembrane region" description="Helical" evidence="8">
    <location>
        <begin position="393"/>
        <end position="411"/>
    </location>
</feature>
<dbReference type="PANTHER" id="PTHR33908:SF3">
    <property type="entry name" value="UNDECAPRENYL PHOSPHATE-ALPHA-4-AMINO-4-DEOXY-L-ARABINOSE ARABINOSYL TRANSFERASE"/>
    <property type="match status" value="1"/>
</dbReference>
<dbReference type="GO" id="GO:0005886">
    <property type="term" value="C:plasma membrane"/>
    <property type="evidence" value="ECO:0007669"/>
    <property type="project" value="UniProtKB-SubCell"/>
</dbReference>
<dbReference type="GO" id="GO:0016763">
    <property type="term" value="F:pentosyltransferase activity"/>
    <property type="evidence" value="ECO:0007669"/>
    <property type="project" value="TreeGrafter"/>
</dbReference>